<reference evidence="3" key="1">
    <citation type="journal article" date="2019" name="Int. J. Syst. Evol. Microbiol.">
        <title>The Global Catalogue of Microorganisms (GCM) 10K type strain sequencing project: providing services to taxonomists for standard genome sequencing and annotation.</title>
        <authorList>
            <consortium name="The Broad Institute Genomics Platform"/>
            <consortium name="The Broad Institute Genome Sequencing Center for Infectious Disease"/>
            <person name="Wu L."/>
            <person name="Ma J."/>
        </authorList>
    </citation>
    <scope>NUCLEOTIDE SEQUENCE [LARGE SCALE GENOMIC DNA]</scope>
    <source>
        <strain evidence="3">CGMCC 1.6774</strain>
    </source>
</reference>
<dbReference type="Proteomes" id="UP001597314">
    <property type="component" value="Unassembled WGS sequence"/>
</dbReference>
<dbReference type="RefSeq" id="WP_378479319.1">
    <property type="nucleotide sequence ID" value="NZ_JBHUIW010000024.1"/>
</dbReference>
<evidence type="ECO:0000313" key="3">
    <source>
        <dbReference type="Proteomes" id="UP001597314"/>
    </source>
</evidence>
<sequence length="165" mass="17545">MNDRTRGGHRGRDDEGSSNRPSSSGGPSPEGPASVSNDRLPNERVPNDSVPNDSVPNDKAPNDRNPTESGSDARGPETSNTAAADERAAVAKVLSGYKPSSRHARQVAMRVMSAAACTESRVLIDGAAERVSSSDQACETHRVQISKSRDTIAQTRALIRRLDKP</sequence>
<protein>
    <submittedName>
        <fullName evidence="2">Uncharacterized protein</fullName>
    </submittedName>
</protein>
<feature type="compositionally biased region" description="Basic and acidic residues" evidence="1">
    <location>
        <begin position="1"/>
        <end position="17"/>
    </location>
</feature>
<accession>A0ABW5AQ89</accession>
<feature type="compositionally biased region" description="Low complexity" evidence="1">
    <location>
        <begin position="18"/>
        <end position="36"/>
    </location>
</feature>
<proteinExistence type="predicted"/>
<keyword evidence="3" id="KW-1185">Reference proteome</keyword>
<evidence type="ECO:0000256" key="1">
    <source>
        <dbReference type="SAM" id="MobiDB-lite"/>
    </source>
</evidence>
<gene>
    <name evidence="2" type="ORF">ACFSOX_18610</name>
</gene>
<comment type="caution">
    <text evidence="2">The sequence shown here is derived from an EMBL/GenBank/DDBJ whole genome shotgun (WGS) entry which is preliminary data.</text>
</comment>
<evidence type="ECO:0000313" key="2">
    <source>
        <dbReference type="EMBL" id="MFD2184172.1"/>
    </source>
</evidence>
<dbReference type="EMBL" id="JBHUIW010000024">
    <property type="protein sequence ID" value="MFD2184172.1"/>
    <property type="molecule type" value="Genomic_DNA"/>
</dbReference>
<organism evidence="2 3">
    <name type="scientific">Rhodoplanes azumiensis</name>
    <dbReference type="NCBI Taxonomy" id="1897628"/>
    <lineage>
        <taxon>Bacteria</taxon>
        <taxon>Pseudomonadati</taxon>
        <taxon>Pseudomonadota</taxon>
        <taxon>Alphaproteobacteria</taxon>
        <taxon>Hyphomicrobiales</taxon>
        <taxon>Nitrobacteraceae</taxon>
        <taxon>Rhodoplanes</taxon>
    </lineage>
</organism>
<name>A0ABW5AQ89_9BRAD</name>
<feature type="region of interest" description="Disordered" evidence="1">
    <location>
        <begin position="1"/>
        <end position="85"/>
    </location>
</feature>